<feature type="region of interest" description="Disordered" evidence="1">
    <location>
        <begin position="45"/>
        <end position="70"/>
    </location>
</feature>
<dbReference type="EMBL" id="BPLR01011304">
    <property type="protein sequence ID" value="GIY45688.1"/>
    <property type="molecule type" value="Genomic_DNA"/>
</dbReference>
<evidence type="ECO:0000313" key="3">
    <source>
        <dbReference type="Proteomes" id="UP001054945"/>
    </source>
</evidence>
<name>A0AAV4TGH8_CAEEX</name>
<comment type="caution">
    <text evidence="2">The sequence shown here is derived from an EMBL/GenBank/DDBJ whole genome shotgun (WGS) entry which is preliminary data.</text>
</comment>
<accession>A0AAV4TGH8</accession>
<organism evidence="2 3">
    <name type="scientific">Caerostris extrusa</name>
    <name type="common">Bark spider</name>
    <name type="synonym">Caerostris bankana</name>
    <dbReference type="NCBI Taxonomy" id="172846"/>
    <lineage>
        <taxon>Eukaryota</taxon>
        <taxon>Metazoa</taxon>
        <taxon>Ecdysozoa</taxon>
        <taxon>Arthropoda</taxon>
        <taxon>Chelicerata</taxon>
        <taxon>Arachnida</taxon>
        <taxon>Araneae</taxon>
        <taxon>Araneomorphae</taxon>
        <taxon>Entelegynae</taxon>
        <taxon>Araneoidea</taxon>
        <taxon>Araneidae</taxon>
        <taxon>Caerostris</taxon>
    </lineage>
</organism>
<dbReference type="AlphaFoldDB" id="A0AAV4TGH8"/>
<gene>
    <name evidence="2" type="ORF">CEXT_80521</name>
</gene>
<proteinExistence type="predicted"/>
<dbReference type="Proteomes" id="UP001054945">
    <property type="component" value="Unassembled WGS sequence"/>
</dbReference>
<feature type="compositionally biased region" description="Gly residues" evidence="1">
    <location>
        <begin position="60"/>
        <end position="70"/>
    </location>
</feature>
<evidence type="ECO:0000256" key="1">
    <source>
        <dbReference type="SAM" id="MobiDB-lite"/>
    </source>
</evidence>
<protein>
    <submittedName>
        <fullName evidence="2">Uncharacterized protein</fullName>
    </submittedName>
</protein>
<sequence>MTITPIHRYGDLWPSPISIDTEDLGPSPISIDMDHLYVFHIHSQARGETSAQLRGRGRGGRGGGEAGLPG</sequence>
<reference evidence="2 3" key="1">
    <citation type="submission" date="2021-06" db="EMBL/GenBank/DDBJ databases">
        <title>Caerostris extrusa draft genome.</title>
        <authorList>
            <person name="Kono N."/>
            <person name="Arakawa K."/>
        </authorList>
    </citation>
    <scope>NUCLEOTIDE SEQUENCE [LARGE SCALE GENOMIC DNA]</scope>
</reference>
<evidence type="ECO:0000313" key="2">
    <source>
        <dbReference type="EMBL" id="GIY45688.1"/>
    </source>
</evidence>
<keyword evidence="3" id="KW-1185">Reference proteome</keyword>